<keyword evidence="7" id="KW-1185">Reference proteome</keyword>
<dbReference type="PANTHER" id="PTHR46233:SF3">
    <property type="entry name" value="HYDROXYACYLGLUTATHIONE HYDROLASE GLOC"/>
    <property type="match status" value="1"/>
</dbReference>
<dbReference type="InterPro" id="IPR036866">
    <property type="entry name" value="RibonucZ/Hydroxyglut_hydro"/>
</dbReference>
<dbReference type="PANTHER" id="PTHR46233">
    <property type="entry name" value="HYDROXYACYLGLUTATHIONE HYDROLASE GLOC"/>
    <property type="match status" value="1"/>
</dbReference>
<dbReference type="EMBL" id="JACRTC010000001">
    <property type="protein sequence ID" value="MBC8569814.1"/>
    <property type="molecule type" value="Genomic_DNA"/>
</dbReference>
<gene>
    <name evidence="6" type="ORF">H8709_03105</name>
</gene>
<feature type="domain" description="Metallo-beta-lactamase" evidence="5">
    <location>
        <begin position="12"/>
        <end position="187"/>
    </location>
</feature>
<evidence type="ECO:0000256" key="2">
    <source>
        <dbReference type="ARBA" id="ARBA00022723"/>
    </source>
</evidence>
<accession>A0A926ECP7</accession>
<dbReference type="CDD" id="cd06262">
    <property type="entry name" value="metallo-hydrolase-like_MBL-fold"/>
    <property type="match status" value="1"/>
</dbReference>
<name>A0A926ECP7_9FIRM</name>
<dbReference type="GO" id="GO:0046872">
    <property type="term" value="F:metal ion binding"/>
    <property type="evidence" value="ECO:0007669"/>
    <property type="project" value="UniProtKB-KW"/>
</dbReference>
<dbReference type="GO" id="GO:0016787">
    <property type="term" value="F:hydrolase activity"/>
    <property type="evidence" value="ECO:0007669"/>
    <property type="project" value="UniProtKB-KW"/>
</dbReference>
<protein>
    <submittedName>
        <fullName evidence="6">MBL fold metallo-hydrolase</fullName>
    </submittedName>
</protein>
<evidence type="ECO:0000313" key="7">
    <source>
        <dbReference type="Proteomes" id="UP000660861"/>
    </source>
</evidence>
<keyword evidence="2" id="KW-0479">Metal-binding</keyword>
<proteinExistence type="predicted"/>
<dbReference type="SMART" id="SM00849">
    <property type="entry name" value="Lactamase_B"/>
    <property type="match status" value="1"/>
</dbReference>
<evidence type="ECO:0000256" key="3">
    <source>
        <dbReference type="ARBA" id="ARBA00022801"/>
    </source>
</evidence>
<keyword evidence="3" id="KW-0378">Hydrolase</keyword>
<dbReference type="RefSeq" id="WP_262396901.1">
    <property type="nucleotide sequence ID" value="NZ_JACRTC010000001.1"/>
</dbReference>
<dbReference type="Proteomes" id="UP000660861">
    <property type="component" value="Unassembled WGS sequence"/>
</dbReference>
<dbReference type="InterPro" id="IPR051453">
    <property type="entry name" value="MBL_Glyoxalase_II"/>
</dbReference>
<evidence type="ECO:0000256" key="1">
    <source>
        <dbReference type="ARBA" id="ARBA00001947"/>
    </source>
</evidence>
<keyword evidence="4" id="KW-0862">Zinc</keyword>
<dbReference type="AlphaFoldDB" id="A0A926ECP7"/>
<comment type="cofactor">
    <cofactor evidence="1">
        <name>Zn(2+)</name>
        <dbReference type="ChEBI" id="CHEBI:29105"/>
    </cofactor>
</comment>
<dbReference type="Pfam" id="PF00753">
    <property type="entry name" value="Lactamase_B"/>
    <property type="match status" value="1"/>
</dbReference>
<comment type="caution">
    <text evidence="6">The sequence shown here is derived from an EMBL/GenBank/DDBJ whole genome shotgun (WGS) entry which is preliminary data.</text>
</comment>
<evidence type="ECO:0000256" key="4">
    <source>
        <dbReference type="ARBA" id="ARBA00022833"/>
    </source>
</evidence>
<evidence type="ECO:0000313" key="6">
    <source>
        <dbReference type="EMBL" id="MBC8569814.1"/>
    </source>
</evidence>
<sequence length="212" mass="23513">MEIVRIPVGYLQENCYIVYDEEKRAAVVDPGDEAGRLLQALEKLGVQVEAILLTHGHYDHTGAVPDIQRKYGAKLCIAKADAKMIEDLDLSAVLNQRWKPGEAQVDRFLVDGDVIEVGKLRFDVIATPGHSKGSVTYRCGDTLFTGDTLFQGDCGRTDLYGGSYDEIKASLKKLAALEGDYRVLPGHGPESTLEEERLHNVYIGTQDYDTYF</sequence>
<dbReference type="InterPro" id="IPR001279">
    <property type="entry name" value="Metallo-B-lactamas"/>
</dbReference>
<organism evidence="6 7">
    <name type="scientific">Zongyangia hominis</name>
    <dbReference type="NCBI Taxonomy" id="2763677"/>
    <lineage>
        <taxon>Bacteria</taxon>
        <taxon>Bacillati</taxon>
        <taxon>Bacillota</taxon>
        <taxon>Clostridia</taxon>
        <taxon>Eubacteriales</taxon>
        <taxon>Oscillospiraceae</taxon>
        <taxon>Zongyangia</taxon>
    </lineage>
</organism>
<dbReference type="SUPFAM" id="SSF56281">
    <property type="entry name" value="Metallo-hydrolase/oxidoreductase"/>
    <property type="match status" value="1"/>
</dbReference>
<evidence type="ECO:0000259" key="5">
    <source>
        <dbReference type="SMART" id="SM00849"/>
    </source>
</evidence>
<dbReference type="Gene3D" id="3.60.15.10">
    <property type="entry name" value="Ribonuclease Z/Hydroxyacylglutathione hydrolase-like"/>
    <property type="match status" value="1"/>
</dbReference>
<reference evidence="6" key="1">
    <citation type="submission" date="2020-08" db="EMBL/GenBank/DDBJ databases">
        <title>Genome public.</title>
        <authorList>
            <person name="Liu C."/>
            <person name="Sun Q."/>
        </authorList>
    </citation>
    <scope>NUCLEOTIDE SEQUENCE</scope>
    <source>
        <strain evidence="6">NSJ-54</strain>
    </source>
</reference>